<dbReference type="InterPro" id="IPR023393">
    <property type="entry name" value="START-like_dom_sf"/>
</dbReference>
<keyword evidence="4" id="KW-1185">Reference proteome</keyword>
<evidence type="ECO:0000313" key="4">
    <source>
        <dbReference type="Proteomes" id="UP001358586"/>
    </source>
</evidence>
<sequence>MAVPNIEYDIPPGLDESGIFFLILLQTFRLSGKVELKNLPSNMTTALSTHYDVRHLVLRRHSNHSTGLTGGAALAMDAKGSQIIIWRTIKGDSKLHCRLLLVRSILFRFHNLSIMCWCCKTPNKQWKANFHNHVNTNRSYILSLLRSETMAQLKKMDCEIVIKTPADKFYNTFRTKSHLIPKMSNGLMIDGKLLQGDWNTVGCVRLWSYVSEGKSEMVKEILENVDDENKTMVFKVVEGQILNYYKSWRSIFNITPMGEGSLVKWTMEFEKQNENIPDPDKYISYMMCLTKNIDAYLLNA</sequence>
<proteinExistence type="inferred from homology"/>
<name>A0ABR0P827_GOSAR</name>
<dbReference type="PANTHER" id="PTHR31338">
    <property type="entry name" value="POLYKETIDE CYCLASE/DEHYDRASE AND LIPID TRANSPORT SUPERFAMILY PROTEIN"/>
    <property type="match status" value="1"/>
</dbReference>
<dbReference type="SUPFAM" id="SSF55961">
    <property type="entry name" value="Bet v1-like"/>
    <property type="match status" value="1"/>
</dbReference>
<evidence type="ECO:0000313" key="3">
    <source>
        <dbReference type="EMBL" id="KAK5817346.1"/>
    </source>
</evidence>
<dbReference type="InterPro" id="IPR000916">
    <property type="entry name" value="Bet_v_I/MLP"/>
</dbReference>
<dbReference type="PANTHER" id="PTHR31338:SF16">
    <property type="entry name" value="POLYKETIDE CYCLASE_DEHYDRASE AND LIPID TRANSPORT SUPERFAMILY PROTEIN"/>
    <property type="match status" value="1"/>
</dbReference>
<dbReference type="CDD" id="cd07816">
    <property type="entry name" value="Bet_v1-like"/>
    <property type="match status" value="1"/>
</dbReference>
<comment type="similarity">
    <text evidence="1">Belongs to the MLP family.</text>
</comment>
<dbReference type="InterPro" id="IPR052006">
    <property type="entry name" value="MLP-like"/>
</dbReference>
<evidence type="ECO:0000256" key="1">
    <source>
        <dbReference type="ARBA" id="ARBA00038242"/>
    </source>
</evidence>
<dbReference type="Gene3D" id="3.30.530.20">
    <property type="match status" value="1"/>
</dbReference>
<reference evidence="3 4" key="1">
    <citation type="submission" date="2023-03" db="EMBL/GenBank/DDBJ databases">
        <title>WGS of Gossypium arboreum.</title>
        <authorList>
            <person name="Yu D."/>
        </authorList>
    </citation>
    <scope>NUCLEOTIDE SEQUENCE [LARGE SCALE GENOMIC DNA]</scope>
    <source>
        <tissue evidence="3">Leaf</tissue>
    </source>
</reference>
<dbReference type="Proteomes" id="UP001358586">
    <property type="component" value="Chromosome 7"/>
</dbReference>
<gene>
    <name evidence="3" type="ORF">PVK06_022270</name>
</gene>
<feature type="domain" description="Bet v I/Major latex protein" evidence="2">
    <location>
        <begin position="151"/>
        <end position="300"/>
    </location>
</feature>
<dbReference type="SMART" id="SM01037">
    <property type="entry name" value="Bet_v_1"/>
    <property type="match status" value="1"/>
</dbReference>
<evidence type="ECO:0000259" key="2">
    <source>
        <dbReference type="SMART" id="SM01037"/>
    </source>
</evidence>
<dbReference type="EMBL" id="JARKNE010000007">
    <property type="protein sequence ID" value="KAK5817346.1"/>
    <property type="molecule type" value="Genomic_DNA"/>
</dbReference>
<accession>A0ABR0P827</accession>
<protein>
    <recommendedName>
        <fullName evidence="2">Bet v I/Major latex protein domain-containing protein</fullName>
    </recommendedName>
</protein>
<comment type="caution">
    <text evidence="3">The sequence shown here is derived from an EMBL/GenBank/DDBJ whole genome shotgun (WGS) entry which is preliminary data.</text>
</comment>
<organism evidence="3 4">
    <name type="scientific">Gossypium arboreum</name>
    <name type="common">Tree cotton</name>
    <name type="synonym">Gossypium nanking</name>
    <dbReference type="NCBI Taxonomy" id="29729"/>
    <lineage>
        <taxon>Eukaryota</taxon>
        <taxon>Viridiplantae</taxon>
        <taxon>Streptophyta</taxon>
        <taxon>Embryophyta</taxon>
        <taxon>Tracheophyta</taxon>
        <taxon>Spermatophyta</taxon>
        <taxon>Magnoliopsida</taxon>
        <taxon>eudicotyledons</taxon>
        <taxon>Gunneridae</taxon>
        <taxon>Pentapetalae</taxon>
        <taxon>rosids</taxon>
        <taxon>malvids</taxon>
        <taxon>Malvales</taxon>
        <taxon>Malvaceae</taxon>
        <taxon>Malvoideae</taxon>
        <taxon>Gossypium</taxon>
    </lineage>
</organism>
<dbReference type="Pfam" id="PF00407">
    <property type="entry name" value="Bet_v_1"/>
    <property type="match status" value="1"/>
</dbReference>